<evidence type="ECO:0000313" key="1">
    <source>
        <dbReference type="EMBL" id="GFQ66703.1"/>
    </source>
</evidence>
<evidence type="ECO:0000313" key="2">
    <source>
        <dbReference type="Proteomes" id="UP000887116"/>
    </source>
</evidence>
<sequence length="126" mass="14642">MLAQTVPPLSPKSKSFMYKYRILLRGPGFLYANPRIVWWYIEKSLDREEHVASFILFASEMLFYTSPDSMVVLCQKNKNYRSESMQTNIMKLVLKNLIRNSDTSSPMNVPSQRSDVPRVISSNRLC</sequence>
<accession>A0A8X6FT85</accession>
<organism evidence="1 2">
    <name type="scientific">Trichonephila clavata</name>
    <name type="common">Joro spider</name>
    <name type="synonym">Nephila clavata</name>
    <dbReference type="NCBI Taxonomy" id="2740835"/>
    <lineage>
        <taxon>Eukaryota</taxon>
        <taxon>Metazoa</taxon>
        <taxon>Ecdysozoa</taxon>
        <taxon>Arthropoda</taxon>
        <taxon>Chelicerata</taxon>
        <taxon>Arachnida</taxon>
        <taxon>Araneae</taxon>
        <taxon>Araneomorphae</taxon>
        <taxon>Entelegynae</taxon>
        <taxon>Araneoidea</taxon>
        <taxon>Nephilidae</taxon>
        <taxon>Trichonephila</taxon>
    </lineage>
</organism>
<protein>
    <submittedName>
        <fullName evidence="1">Uncharacterized protein</fullName>
    </submittedName>
</protein>
<dbReference type="Proteomes" id="UP000887116">
    <property type="component" value="Unassembled WGS sequence"/>
</dbReference>
<dbReference type="AlphaFoldDB" id="A0A8X6FT85"/>
<keyword evidence="2" id="KW-1185">Reference proteome</keyword>
<gene>
    <name evidence="1" type="ORF">TNCT_379291</name>
</gene>
<comment type="caution">
    <text evidence="1">The sequence shown here is derived from an EMBL/GenBank/DDBJ whole genome shotgun (WGS) entry which is preliminary data.</text>
</comment>
<reference evidence="1" key="1">
    <citation type="submission" date="2020-07" db="EMBL/GenBank/DDBJ databases">
        <title>Multicomponent nature underlies the extraordinary mechanical properties of spider dragline silk.</title>
        <authorList>
            <person name="Kono N."/>
            <person name="Nakamura H."/>
            <person name="Mori M."/>
            <person name="Yoshida Y."/>
            <person name="Ohtoshi R."/>
            <person name="Malay A.D."/>
            <person name="Moran D.A.P."/>
            <person name="Tomita M."/>
            <person name="Numata K."/>
            <person name="Arakawa K."/>
        </authorList>
    </citation>
    <scope>NUCLEOTIDE SEQUENCE</scope>
</reference>
<proteinExistence type="predicted"/>
<dbReference type="EMBL" id="BMAO01020344">
    <property type="protein sequence ID" value="GFQ66703.1"/>
    <property type="molecule type" value="Genomic_DNA"/>
</dbReference>
<name>A0A8X6FT85_TRICU</name>